<evidence type="ECO:0008006" key="4">
    <source>
        <dbReference type="Google" id="ProtNLM"/>
    </source>
</evidence>
<feature type="compositionally biased region" description="Pro residues" evidence="1">
    <location>
        <begin position="128"/>
        <end position="138"/>
    </location>
</feature>
<reference evidence="2 3" key="1">
    <citation type="submission" date="2020-10" db="EMBL/GenBank/DDBJ databases">
        <title>Complete genome sequence of Paludibaculum fermentans P105T, a facultatively anaerobic acidobacterium capable of dissimilatory Fe(III) reduction.</title>
        <authorList>
            <person name="Dedysh S.N."/>
            <person name="Beletsky A.V."/>
            <person name="Kulichevskaya I.S."/>
            <person name="Mardanov A.V."/>
            <person name="Ravin N.V."/>
        </authorList>
    </citation>
    <scope>NUCLEOTIDE SEQUENCE [LARGE SCALE GENOMIC DNA]</scope>
    <source>
        <strain evidence="2 3">P105</strain>
    </source>
</reference>
<feature type="region of interest" description="Disordered" evidence="1">
    <location>
        <begin position="123"/>
        <end position="160"/>
    </location>
</feature>
<dbReference type="Gene3D" id="3.90.10.10">
    <property type="entry name" value="Cytochrome C3"/>
    <property type="match status" value="2"/>
</dbReference>
<protein>
    <recommendedName>
        <fullName evidence="4">Cytochrome c7-like domain-containing protein</fullName>
    </recommendedName>
</protein>
<dbReference type="RefSeq" id="WP_194448310.1">
    <property type="nucleotide sequence ID" value="NZ_CP063849.1"/>
</dbReference>
<name>A0A7S7NN27_PALFE</name>
<dbReference type="InterPro" id="IPR036280">
    <property type="entry name" value="Multihaem_cyt_sf"/>
</dbReference>
<dbReference type="Proteomes" id="UP000593892">
    <property type="component" value="Chromosome"/>
</dbReference>
<evidence type="ECO:0000313" key="3">
    <source>
        <dbReference type="Proteomes" id="UP000593892"/>
    </source>
</evidence>
<dbReference type="AlphaFoldDB" id="A0A7S7NN27"/>
<dbReference type="KEGG" id="pfer:IRI77_28200"/>
<accession>A0A7S7NN27</accession>
<organism evidence="2 3">
    <name type="scientific">Paludibaculum fermentans</name>
    <dbReference type="NCBI Taxonomy" id="1473598"/>
    <lineage>
        <taxon>Bacteria</taxon>
        <taxon>Pseudomonadati</taxon>
        <taxon>Acidobacteriota</taxon>
        <taxon>Terriglobia</taxon>
        <taxon>Bryobacterales</taxon>
        <taxon>Bryobacteraceae</taxon>
        <taxon>Paludibaculum</taxon>
    </lineage>
</organism>
<dbReference type="EMBL" id="CP063849">
    <property type="protein sequence ID" value="QOY86641.1"/>
    <property type="molecule type" value="Genomic_DNA"/>
</dbReference>
<keyword evidence="3" id="KW-1185">Reference proteome</keyword>
<feature type="compositionally biased region" description="Low complexity" evidence="1">
    <location>
        <begin position="139"/>
        <end position="148"/>
    </location>
</feature>
<evidence type="ECO:0000256" key="1">
    <source>
        <dbReference type="SAM" id="MobiDB-lite"/>
    </source>
</evidence>
<proteinExistence type="predicted"/>
<gene>
    <name evidence="2" type="ORF">IRI77_28200</name>
</gene>
<evidence type="ECO:0000313" key="2">
    <source>
        <dbReference type="EMBL" id="QOY86641.1"/>
    </source>
</evidence>
<sequence>MCKRKGALFDHSKTKFALTGAHVATPCQSCHIGNKYAGTVSTCEGCHTPDYQKTSTPNHAAAGFPKDCIVCHTTTQWKGAKFDHTAMTKFPLTGAHVQTQCSLCHVNGVYKGTPQTCDGCHLPDYQKRPPPTTPPPASPKTARSATTRHSGRAPSSTTRP</sequence>
<dbReference type="SUPFAM" id="SSF48695">
    <property type="entry name" value="Multiheme cytochromes"/>
    <property type="match status" value="1"/>
</dbReference>